<feature type="compositionally biased region" description="Basic and acidic residues" evidence="12">
    <location>
        <begin position="550"/>
        <end position="562"/>
    </location>
</feature>
<organism evidence="16 17">
    <name type="scientific">Halorubrum halodurans</name>
    <dbReference type="NCBI Taxonomy" id="1383851"/>
    <lineage>
        <taxon>Archaea</taxon>
        <taxon>Methanobacteriati</taxon>
        <taxon>Methanobacteriota</taxon>
        <taxon>Stenosarchaea group</taxon>
        <taxon>Halobacteria</taxon>
        <taxon>Halobacteriales</taxon>
        <taxon>Haloferacaceae</taxon>
        <taxon>Halorubrum</taxon>
    </lineage>
</organism>
<feature type="transmembrane region" description="Helical" evidence="13">
    <location>
        <begin position="67"/>
        <end position="90"/>
    </location>
</feature>
<dbReference type="Proteomes" id="UP000216308">
    <property type="component" value="Unassembled WGS sequence"/>
</dbReference>
<evidence type="ECO:0000313" key="16">
    <source>
        <dbReference type="EMBL" id="OYR55865.1"/>
    </source>
</evidence>
<keyword evidence="9 13" id="KW-1133">Transmembrane helix</keyword>
<evidence type="ECO:0000256" key="8">
    <source>
        <dbReference type="ARBA" id="ARBA00022840"/>
    </source>
</evidence>
<dbReference type="AlphaFoldDB" id="A0A256IH49"/>
<dbReference type="EMBL" id="NHPJ01000096">
    <property type="protein sequence ID" value="OYR55865.1"/>
    <property type="molecule type" value="Genomic_DNA"/>
</dbReference>
<dbReference type="InterPro" id="IPR005467">
    <property type="entry name" value="His_kinase_dom"/>
</dbReference>
<dbReference type="PROSITE" id="PS50112">
    <property type="entry name" value="PAS"/>
    <property type="match status" value="1"/>
</dbReference>
<keyword evidence="7 16" id="KW-0418">Kinase</keyword>
<feature type="transmembrane region" description="Helical" evidence="13">
    <location>
        <begin position="102"/>
        <end position="120"/>
    </location>
</feature>
<evidence type="ECO:0000256" key="9">
    <source>
        <dbReference type="ARBA" id="ARBA00022989"/>
    </source>
</evidence>
<dbReference type="SUPFAM" id="SSF55874">
    <property type="entry name" value="ATPase domain of HSP90 chaperone/DNA topoisomerase II/histidine kinase"/>
    <property type="match status" value="1"/>
</dbReference>
<evidence type="ECO:0000256" key="4">
    <source>
        <dbReference type="ARBA" id="ARBA00022679"/>
    </source>
</evidence>
<keyword evidence="4" id="KW-0808">Transferase</keyword>
<comment type="catalytic activity">
    <reaction evidence="1">
        <text>ATP + protein L-histidine = ADP + protein N-phospho-L-histidine.</text>
        <dbReference type="EC" id="2.7.13.3"/>
    </reaction>
</comment>
<dbReference type="Pfam" id="PF16927">
    <property type="entry name" value="HisKA_7TM"/>
    <property type="match status" value="1"/>
</dbReference>
<protein>
    <recommendedName>
        <fullName evidence="3">histidine kinase</fullName>
        <ecNumber evidence="3">2.7.13.3</ecNumber>
    </recommendedName>
</protein>
<proteinExistence type="predicted"/>
<dbReference type="PROSITE" id="PS50109">
    <property type="entry name" value="HIS_KIN"/>
    <property type="match status" value="1"/>
</dbReference>
<dbReference type="GO" id="GO:0005524">
    <property type="term" value="F:ATP binding"/>
    <property type="evidence" value="ECO:0007669"/>
    <property type="project" value="UniProtKB-KW"/>
</dbReference>
<feature type="transmembrane region" description="Helical" evidence="13">
    <location>
        <begin position="169"/>
        <end position="186"/>
    </location>
</feature>
<feature type="transmembrane region" description="Helical" evidence="13">
    <location>
        <begin position="6"/>
        <end position="24"/>
    </location>
</feature>
<feature type="domain" description="Histidine kinase" evidence="14">
    <location>
        <begin position="345"/>
        <end position="544"/>
    </location>
</feature>
<dbReference type="PANTHER" id="PTHR42878">
    <property type="entry name" value="TWO-COMPONENT HISTIDINE KINASE"/>
    <property type="match status" value="1"/>
</dbReference>
<evidence type="ECO:0000256" key="7">
    <source>
        <dbReference type="ARBA" id="ARBA00022777"/>
    </source>
</evidence>
<dbReference type="Gene3D" id="3.30.565.10">
    <property type="entry name" value="Histidine kinase-like ATPase, C-terminal domain"/>
    <property type="match status" value="1"/>
</dbReference>
<dbReference type="GO" id="GO:0000156">
    <property type="term" value="F:phosphorelay response regulator activity"/>
    <property type="evidence" value="ECO:0007669"/>
    <property type="project" value="TreeGrafter"/>
</dbReference>
<dbReference type="InterPro" id="IPR035965">
    <property type="entry name" value="PAS-like_dom_sf"/>
</dbReference>
<evidence type="ECO:0000256" key="6">
    <source>
        <dbReference type="ARBA" id="ARBA00022741"/>
    </source>
</evidence>
<dbReference type="PANTHER" id="PTHR42878:SF7">
    <property type="entry name" value="SENSOR HISTIDINE KINASE GLRK"/>
    <property type="match status" value="1"/>
</dbReference>
<dbReference type="OrthoDB" id="327291at2157"/>
<dbReference type="Pfam" id="PF00989">
    <property type="entry name" value="PAS"/>
    <property type="match status" value="1"/>
</dbReference>
<feature type="transmembrane region" description="Helical" evidence="13">
    <location>
        <begin position="36"/>
        <end position="55"/>
    </location>
</feature>
<name>A0A256IH49_9EURY</name>
<dbReference type="Gene3D" id="3.30.450.20">
    <property type="entry name" value="PAS domain"/>
    <property type="match status" value="1"/>
</dbReference>
<evidence type="ECO:0000259" key="14">
    <source>
        <dbReference type="PROSITE" id="PS50109"/>
    </source>
</evidence>
<evidence type="ECO:0000313" key="17">
    <source>
        <dbReference type="Proteomes" id="UP000216308"/>
    </source>
</evidence>
<dbReference type="NCBIfam" id="TIGR00229">
    <property type="entry name" value="sensory_box"/>
    <property type="match status" value="1"/>
</dbReference>
<dbReference type="InterPro" id="IPR050351">
    <property type="entry name" value="BphY/WalK/GraS-like"/>
</dbReference>
<dbReference type="GO" id="GO:0006355">
    <property type="term" value="P:regulation of DNA-templated transcription"/>
    <property type="evidence" value="ECO:0007669"/>
    <property type="project" value="InterPro"/>
</dbReference>
<dbReference type="GO" id="GO:0016020">
    <property type="term" value="C:membrane"/>
    <property type="evidence" value="ECO:0007669"/>
    <property type="project" value="UniProtKB-SubCell"/>
</dbReference>
<gene>
    <name evidence="16" type="ORF">DJ70_10595</name>
</gene>
<feature type="region of interest" description="Disordered" evidence="12">
    <location>
        <begin position="542"/>
        <end position="562"/>
    </location>
</feature>
<keyword evidence="5 13" id="KW-0812">Transmembrane</keyword>
<dbReference type="InterPro" id="IPR013767">
    <property type="entry name" value="PAS_fold"/>
</dbReference>
<evidence type="ECO:0000256" key="5">
    <source>
        <dbReference type="ARBA" id="ARBA00022692"/>
    </source>
</evidence>
<evidence type="ECO:0000256" key="1">
    <source>
        <dbReference type="ARBA" id="ARBA00000085"/>
    </source>
</evidence>
<dbReference type="SMART" id="SM00387">
    <property type="entry name" value="HATPase_c"/>
    <property type="match status" value="1"/>
</dbReference>
<evidence type="ECO:0000256" key="13">
    <source>
        <dbReference type="SAM" id="Phobius"/>
    </source>
</evidence>
<keyword evidence="11 13" id="KW-0472">Membrane</keyword>
<dbReference type="SUPFAM" id="SSF55785">
    <property type="entry name" value="PYP-like sensor domain (PAS domain)"/>
    <property type="match status" value="1"/>
</dbReference>
<evidence type="ECO:0000256" key="2">
    <source>
        <dbReference type="ARBA" id="ARBA00004141"/>
    </source>
</evidence>
<keyword evidence="10" id="KW-0902">Two-component regulatory system</keyword>
<dbReference type="InterPro" id="IPR000014">
    <property type="entry name" value="PAS"/>
</dbReference>
<dbReference type="RefSeq" id="WP_094532830.1">
    <property type="nucleotide sequence ID" value="NZ_NHPJ01000096.1"/>
</dbReference>
<feature type="transmembrane region" description="Helical" evidence="13">
    <location>
        <begin position="132"/>
        <end position="157"/>
    </location>
</feature>
<dbReference type="InterPro" id="IPR003594">
    <property type="entry name" value="HATPase_dom"/>
</dbReference>
<dbReference type="GO" id="GO:0007234">
    <property type="term" value="P:osmosensory signaling via phosphorelay pathway"/>
    <property type="evidence" value="ECO:0007669"/>
    <property type="project" value="TreeGrafter"/>
</dbReference>
<reference evidence="16 17" key="1">
    <citation type="journal article" date="2014" name="Front. Microbiol.">
        <title>Population and genomic analysis of the genus Halorubrum.</title>
        <authorList>
            <person name="Fullmer M.S."/>
            <person name="Soucy S.M."/>
            <person name="Swithers K.S."/>
            <person name="Makkay A.M."/>
            <person name="Wheeler R."/>
            <person name="Ventosa A."/>
            <person name="Gogarten J.P."/>
            <person name="Papke R.T."/>
        </authorList>
    </citation>
    <scope>NUCLEOTIDE SEQUENCE [LARGE SCALE GENOMIC DNA]</scope>
    <source>
        <strain evidence="16 17">Cb34</strain>
    </source>
</reference>
<dbReference type="InterPro" id="IPR031621">
    <property type="entry name" value="HisKA_7TM"/>
</dbReference>
<dbReference type="GO" id="GO:0030295">
    <property type="term" value="F:protein kinase activator activity"/>
    <property type="evidence" value="ECO:0007669"/>
    <property type="project" value="TreeGrafter"/>
</dbReference>
<dbReference type="Pfam" id="PF02518">
    <property type="entry name" value="HATPase_c"/>
    <property type="match status" value="1"/>
</dbReference>
<accession>A0A256IH49</accession>
<keyword evidence="17" id="KW-1185">Reference proteome</keyword>
<keyword evidence="6" id="KW-0547">Nucleotide-binding</keyword>
<evidence type="ECO:0000256" key="11">
    <source>
        <dbReference type="ARBA" id="ARBA00023136"/>
    </source>
</evidence>
<dbReference type="CDD" id="cd00130">
    <property type="entry name" value="PAS"/>
    <property type="match status" value="1"/>
</dbReference>
<evidence type="ECO:0000256" key="10">
    <source>
        <dbReference type="ARBA" id="ARBA00023012"/>
    </source>
</evidence>
<feature type="domain" description="PAS" evidence="15">
    <location>
        <begin position="223"/>
        <end position="267"/>
    </location>
</feature>
<dbReference type="CDD" id="cd00075">
    <property type="entry name" value="HATPase"/>
    <property type="match status" value="1"/>
</dbReference>
<keyword evidence="8" id="KW-0067">ATP-binding</keyword>
<comment type="caution">
    <text evidence="16">The sequence shown here is derived from an EMBL/GenBank/DDBJ whole genome shotgun (WGS) entry which is preliminary data.</text>
</comment>
<evidence type="ECO:0000256" key="3">
    <source>
        <dbReference type="ARBA" id="ARBA00012438"/>
    </source>
</evidence>
<evidence type="ECO:0000256" key="12">
    <source>
        <dbReference type="SAM" id="MobiDB-lite"/>
    </source>
</evidence>
<dbReference type="EC" id="2.7.13.3" evidence="3"/>
<dbReference type="GO" id="GO:0004673">
    <property type="term" value="F:protein histidine kinase activity"/>
    <property type="evidence" value="ECO:0007669"/>
    <property type="project" value="UniProtKB-EC"/>
</dbReference>
<dbReference type="InterPro" id="IPR036890">
    <property type="entry name" value="HATPase_C_sf"/>
</dbReference>
<sequence length="562" mass="60225">MLPALVASLALDAVAVSLLAWVTWRSVRDRSPPNAVPFALVAGGLSLWASLSLLSEFPNAWGIGSNLAAVAQVVPVVFLPGVWVVYVLGYTGRETGFTRPRAAMFALLAFPLVVAAVTFGSDPTAEELRRSIAPLVATELVLLFVVYAYAAVVFLRYGWNHGRISRTQVLVQLGAISAPYVVGGWLDGSSVADGVTSGLLVSGGLLAVAIRRYPVLTGFPKAEYVARSRVVESLREAVVVVDWNAHVLDANATAEDLFGWSTREVVGTPLASAVEGMDGDDLSAGSPDSVSLRTTKGRRRFQFTVSDVEREAGEGDGEPVARTIVFRDVTDRRTREQRLSVLNRVLRHNARNKLDVILAHADRIENDEHRTAIRNSAADLASVSRKARSAEAVMADSSGAPSTVDVAAVVREVADTAREEHPESSVSVTAPDRLRLTASRTVVRRLVTELVENAVVHSADPARVDVDVDATADVPELRVTDDGPGIPERERDLLTEPSETQLEHGLGVGLWFVNWAVSRLGAELEFESAGATGTTVVVRFHRTAEPTAEGPRDGDRGGGEAR</sequence>
<evidence type="ECO:0000259" key="15">
    <source>
        <dbReference type="PROSITE" id="PS50112"/>
    </source>
</evidence>
<comment type="subcellular location">
    <subcellularLocation>
        <location evidence="2">Membrane</location>
        <topology evidence="2">Multi-pass membrane protein</topology>
    </subcellularLocation>
</comment>